<accession>A0A6A3H5F7</accession>
<reference evidence="1 2" key="1">
    <citation type="submission" date="2018-09" db="EMBL/GenBank/DDBJ databases">
        <title>Genomic investigation of the strawberry pathogen Phytophthora fragariae indicates pathogenicity is determined by transcriptional variation in three key races.</title>
        <authorList>
            <person name="Adams T.M."/>
            <person name="Armitage A.D."/>
            <person name="Sobczyk M.K."/>
            <person name="Bates H.J."/>
            <person name="Dunwell J.M."/>
            <person name="Nellist C.F."/>
            <person name="Harrison R.J."/>
        </authorList>
    </citation>
    <scope>NUCLEOTIDE SEQUENCE [LARGE SCALE GENOMIC DNA]</scope>
    <source>
        <strain evidence="1 2">SCRP245</strain>
    </source>
</reference>
<evidence type="ECO:0000313" key="1">
    <source>
        <dbReference type="EMBL" id="KAE8964859.1"/>
    </source>
</evidence>
<protein>
    <submittedName>
        <fullName evidence="1">Uncharacterized protein</fullName>
    </submittedName>
</protein>
<dbReference type="EMBL" id="QXFW01004655">
    <property type="protein sequence ID" value="KAE8964859.1"/>
    <property type="molecule type" value="Genomic_DNA"/>
</dbReference>
<dbReference type="Proteomes" id="UP000460718">
    <property type="component" value="Unassembled WGS sequence"/>
</dbReference>
<dbReference type="AlphaFoldDB" id="A0A6A3H5F7"/>
<gene>
    <name evidence="1" type="ORF">PF011_g28514</name>
</gene>
<name>A0A6A3H5F7_9STRA</name>
<organism evidence="1 2">
    <name type="scientific">Phytophthora fragariae</name>
    <dbReference type="NCBI Taxonomy" id="53985"/>
    <lineage>
        <taxon>Eukaryota</taxon>
        <taxon>Sar</taxon>
        <taxon>Stramenopiles</taxon>
        <taxon>Oomycota</taxon>
        <taxon>Peronosporomycetes</taxon>
        <taxon>Peronosporales</taxon>
        <taxon>Peronosporaceae</taxon>
        <taxon>Phytophthora</taxon>
    </lineage>
</organism>
<proteinExistence type="predicted"/>
<sequence>MASEVRLGPPTWACSSIAGIATRREAHPSEAACSGGITDAVEKVVRLQRDFQFANDSNYPGSYSMRMVSQAFLFCSAVGFFFHPEQHMSASAALLHGPEASWVAHIRR</sequence>
<comment type="caution">
    <text evidence="1">The sequence shown here is derived from an EMBL/GenBank/DDBJ whole genome shotgun (WGS) entry which is preliminary data.</text>
</comment>
<evidence type="ECO:0000313" key="2">
    <source>
        <dbReference type="Proteomes" id="UP000460718"/>
    </source>
</evidence>